<dbReference type="CDD" id="cd04301">
    <property type="entry name" value="NAT_SF"/>
    <property type="match status" value="1"/>
</dbReference>
<dbReference type="Proteomes" id="UP000306192">
    <property type="component" value="Unassembled WGS sequence"/>
</dbReference>
<proteinExistence type="predicted"/>
<evidence type="ECO:0000313" key="5">
    <source>
        <dbReference type="Proteomes" id="UP000306192"/>
    </source>
</evidence>
<name>A0A4T2BCB3_9MICO</name>
<evidence type="ECO:0000313" key="4">
    <source>
        <dbReference type="EMBL" id="TIH28923.1"/>
    </source>
</evidence>
<dbReference type="RefSeq" id="WP_136643731.1">
    <property type="nucleotide sequence ID" value="NZ_QYRT01000065.1"/>
</dbReference>
<dbReference type="OrthoDB" id="1821130at2"/>
<accession>A0A4T2BCB3</accession>
<gene>
    <name evidence="4" type="ORF">D4765_18215</name>
</gene>
<dbReference type="EMBL" id="QYRT01000065">
    <property type="protein sequence ID" value="TIH28923.1"/>
    <property type="molecule type" value="Genomic_DNA"/>
</dbReference>
<keyword evidence="5" id="KW-1185">Reference proteome</keyword>
<dbReference type="Pfam" id="PF00583">
    <property type="entry name" value="Acetyltransf_1"/>
    <property type="match status" value="1"/>
</dbReference>
<feature type="domain" description="N-acetyltransferase" evidence="3">
    <location>
        <begin position="1"/>
        <end position="163"/>
    </location>
</feature>
<reference evidence="4 5" key="1">
    <citation type="journal article" date="2019" name="Microorganisms">
        <title>Systematic Affiliation and Genome Analysis of Subtercola vilae DB165(T) with Particular Emphasis on Cold Adaptation of an Isolate from a High-Altitude Cold Volcano Lake.</title>
        <authorList>
            <person name="Villalobos A.S."/>
            <person name="Wiese J."/>
            <person name="Imhoff J.F."/>
            <person name="Dorador C."/>
            <person name="Keller A."/>
            <person name="Hentschel U."/>
        </authorList>
    </citation>
    <scope>NUCLEOTIDE SEQUENCE [LARGE SCALE GENOMIC DNA]</scope>
    <source>
        <strain evidence="4 5">DB165</strain>
    </source>
</reference>
<dbReference type="SUPFAM" id="SSF55729">
    <property type="entry name" value="Acyl-CoA N-acyltransferases (Nat)"/>
    <property type="match status" value="1"/>
</dbReference>
<dbReference type="Gene3D" id="3.40.630.30">
    <property type="match status" value="1"/>
</dbReference>
<dbReference type="PANTHER" id="PTHR43877">
    <property type="entry name" value="AMINOALKYLPHOSPHONATE N-ACETYLTRANSFERASE-RELATED-RELATED"/>
    <property type="match status" value="1"/>
</dbReference>
<dbReference type="GO" id="GO:0016747">
    <property type="term" value="F:acyltransferase activity, transferring groups other than amino-acyl groups"/>
    <property type="evidence" value="ECO:0007669"/>
    <property type="project" value="InterPro"/>
</dbReference>
<protein>
    <submittedName>
        <fullName evidence="4">GNAT family N-acetyltransferase</fullName>
    </submittedName>
</protein>
<sequence length="163" mass="17204">MQIRPFEAAETESVVELWNAAGLVRPWNDPRADIARKLTVQPELFLVGTETADDGAGSAGAGAVASANAGTAADSGAVVIATAMVGYDGHRGWINYLAVDAAHRGRGYARQLMAEAERLLIERGCPKLNLQVRAANTDALAFYDAIGYAPDGAISYGKRLIDD</sequence>
<dbReference type="PROSITE" id="PS51186">
    <property type="entry name" value="GNAT"/>
    <property type="match status" value="1"/>
</dbReference>
<organism evidence="4 5">
    <name type="scientific">Subtercola vilae</name>
    <dbReference type="NCBI Taxonomy" id="2056433"/>
    <lineage>
        <taxon>Bacteria</taxon>
        <taxon>Bacillati</taxon>
        <taxon>Actinomycetota</taxon>
        <taxon>Actinomycetes</taxon>
        <taxon>Micrococcales</taxon>
        <taxon>Microbacteriaceae</taxon>
        <taxon>Subtercola</taxon>
    </lineage>
</organism>
<keyword evidence="1 4" id="KW-0808">Transferase</keyword>
<evidence type="ECO:0000256" key="1">
    <source>
        <dbReference type="ARBA" id="ARBA00022679"/>
    </source>
</evidence>
<dbReference type="InterPro" id="IPR016181">
    <property type="entry name" value="Acyl_CoA_acyltransferase"/>
</dbReference>
<dbReference type="InterPro" id="IPR000182">
    <property type="entry name" value="GNAT_dom"/>
</dbReference>
<comment type="caution">
    <text evidence="4">The sequence shown here is derived from an EMBL/GenBank/DDBJ whole genome shotgun (WGS) entry which is preliminary data.</text>
</comment>
<evidence type="ECO:0000259" key="3">
    <source>
        <dbReference type="PROSITE" id="PS51186"/>
    </source>
</evidence>
<dbReference type="AlphaFoldDB" id="A0A4T2BCB3"/>
<dbReference type="InterPro" id="IPR050832">
    <property type="entry name" value="Bact_Acetyltransf"/>
</dbReference>
<keyword evidence="2" id="KW-0012">Acyltransferase</keyword>
<evidence type="ECO:0000256" key="2">
    <source>
        <dbReference type="ARBA" id="ARBA00023315"/>
    </source>
</evidence>